<dbReference type="RefSeq" id="WP_035665907.1">
    <property type="nucleotide sequence ID" value="NZ_VLLA01000006.1"/>
</dbReference>
<sequence>MTAPAMPADQFWEIIGRAGQADADPVAHIDALRAELRGLALEEVKSFEIAFRRRLNDAYTWDLWGAAYVIHGGCSDDGFEYFRRWLVSKGRGVYESALADPDSMAQLDVRAGPDGMWEFEEIYYVANRLFQEKGGQGDVRDYSEPEAGLGGSEPSGEPFEEDEEHLARRYPNLWRRFGAEPLG</sequence>
<feature type="domain" description="DUF4240" evidence="2">
    <location>
        <begin position="6"/>
        <end position="131"/>
    </location>
</feature>
<protein>
    <submittedName>
        <fullName evidence="3">Uncharacterized protein DUF4240</fullName>
    </submittedName>
</protein>
<feature type="region of interest" description="Disordered" evidence="1">
    <location>
        <begin position="136"/>
        <end position="163"/>
    </location>
</feature>
<dbReference type="AlphaFoldDB" id="A0A562RQU9"/>
<evidence type="ECO:0000259" key="2">
    <source>
        <dbReference type="Pfam" id="PF14024"/>
    </source>
</evidence>
<dbReference type="Pfam" id="PF14024">
    <property type="entry name" value="DUF4240"/>
    <property type="match status" value="1"/>
</dbReference>
<dbReference type="EMBL" id="VLLA01000006">
    <property type="protein sequence ID" value="TWI71408.1"/>
    <property type="molecule type" value="Genomic_DNA"/>
</dbReference>
<keyword evidence="4" id="KW-1185">Reference proteome</keyword>
<organism evidence="3 4">
    <name type="scientific">Bradyrhizobium huanghuaihaiense</name>
    <dbReference type="NCBI Taxonomy" id="990078"/>
    <lineage>
        <taxon>Bacteria</taxon>
        <taxon>Pseudomonadati</taxon>
        <taxon>Pseudomonadota</taxon>
        <taxon>Alphaproteobacteria</taxon>
        <taxon>Hyphomicrobiales</taxon>
        <taxon>Nitrobacteraceae</taxon>
        <taxon>Bradyrhizobium</taxon>
    </lineage>
</organism>
<dbReference type="Proteomes" id="UP000316291">
    <property type="component" value="Unassembled WGS sequence"/>
</dbReference>
<accession>A0A562RQU9</accession>
<dbReference type="InterPro" id="IPR025334">
    <property type="entry name" value="DUF4240"/>
</dbReference>
<reference evidence="3 4" key="1">
    <citation type="journal article" date="2015" name="Stand. Genomic Sci.">
        <title>Genomic Encyclopedia of Bacterial and Archaeal Type Strains, Phase III: the genomes of soil and plant-associated and newly described type strains.</title>
        <authorList>
            <person name="Whitman W.B."/>
            <person name="Woyke T."/>
            <person name="Klenk H.P."/>
            <person name="Zhou Y."/>
            <person name="Lilburn T.G."/>
            <person name="Beck B.J."/>
            <person name="De Vos P."/>
            <person name="Vandamme P."/>
            <person name="Eisen J.A."/>
            <person name="Garrity G."/>
            <person name="Hugenholtz P."/>
            <person name="Kyrpides N.C."/>
        </authorList>
    </citation>
    <scope>NUCLEOTIDE SEQUENCE [LARGE SCALE GENOMIC DNA]</scope>
    <source>
        <strain evidence="3 4">CGMCC 1.10948</strain>
    </source>
</reference>
<proteinExistence type="predicted"/>
<evidence type="ECO:0000313" key="3">
    <source>
        <dbReference type="EMBL" id="TWI71408.1"/>
    </source>
</evidence>
<name>A0A562RQU9_9BRAD</name>
<evidence type="ECO:0000313" key="4">
    <source>
        <dbReference type="Proteomes" id="UP000316291"/>
    </source>
</evidence>
<comment type="caution">
    <text evidence="3">The sequence shown here is derived from an EMBL/GenBank/DDBJ whole genome shotgun (WGS) entry which is preliminary data.</text>
</comment>
<dbReference type="OrthoDB" id="6200718at2"/>
<gene>
    <name evidence="3" type="ORF">IQ16_03028</name>
</gene>
<evidence type="ECO:0000256" key="1">
    <source>
        <dbReference type="SAM" id="MobiDB-lite"/>
    </source>
</evidence>